<reference evidence="3" key="1">
    <citation type="journal article" date="2014" name="Proc. Natl. Acad. Sci. U.S.A.">
        <title>Extensive sampling of basidiomycete genomes demonstrates inadequacy of the white-rot/brown-rot paradigm for wood decay fungi.</title>
        <authorList>
            <person name="Riley R."/>
            <person name="Salamov A.A."/>
            <person name="Brown D.W."/>
            <person name="Nagy L.G."/>
            <person name="Floudas D."/>
            <person name="Held B.W."/>
            <person name="Levasseur A."/>
            <person name="Lombard V."/>
            <person name="Morin E."/>
            <person name="Otillar R."/>
            <person name="Lindquist E.A."/>
            <person name="Sun H."/>
            <person name="LaButti K.M."/>
            <person name="Schmutz J."/>
            <person name="Jabbour D."/>
            <person name="Luo H."/>
            <person name="Baker S.E."/>
            <person name="Pisabarro A.G."/>
            <person name="Walton J.D."/>
            <person name="Blanchette R.A."/>
            <person name="Henrissat B."/>
            <person name="Martin F."/>
            <person name="Cullen D."/>
            <person name="Hibbett D.S."/>
            <person name="Grigoriev I.V."/>
        </authorList>
    </citation>
    <scope>NUCLEOTIDE SEQUENCE [LARGE SCALE GENOMIC DNA]</scope>
    <source>
        <strain evidence="3">FD-172 SS1</strain>
    </source>
</reference>
<gene>
    <name evidence="2" type="ORF">BOTBODRAFT_81905</name>
</gene>
<dbReference type="InterPro" id="IPR027417">
    <property type="entry name" value="P-loop_NTPase"/>
</dbReference>
<dbReference type="Gene3D" id="3.40.50.300">
    <property type="entry name" value="P-loop containing nucleotide triphosphate hydrolases"/>
    <property type="match status" value="1"/>
</dbReference>
<evidence type="ECO:0000259" key="1">
    <source>
        <dbReference type="Pfam" id="PF01926"/>
    </source>
</evidence>
<name>A0A067MR85_BOTB1</name>
<proteinExistence type="predicted"/>
<dbReference type="OrthoDB" id="3267153at2759"/>
<dbReference type="Pfam" id="PF01926">
    <property type="entry name" value="MMR_HSR1"/>
    <property type="match status" value="1"/>
</dbReference>
<dbReference type="CDD" id="cd00882">
    <property type="entry name" value="Ras_like_GTPase"/>
    <property type="match status" value="1"/>
</dbReference>
<feature type="non-terminal residue" evidence="2">
    <location>
        <position position="178"/>
    </location>
</feature>
<accession>A0A067MR85</accession>
<evidence type="ECO:0000313" key="2">
    <source>
        <dbReference type="EMBL" id="KDQ17220.1"/>
    </source>
</evidence>
<feature type="non-terminal residue" evidence="2">
    <location>
        <position position="1"/>
    </location>
</feature>
<dbReference type="Proteomes" id="UP000027195">
    <property type="component" value="Unassembled WGS sequence"/>
</dbReference>
<organism evidence="2 3">
    <name type="scientific">Botryobasidium botryosum (strain FD-172 SS1)</name>
    <dbReference type="NCBI Taxonomy" id="930990"/>
    <lineage>
        <taxon>Eukaryota</taxon>
        <taxon>Fungi</taxon>
        <taxon>Dikarya</taxon>
        <taxon>Basidiomycota</taxon>
        <taxon>Agaricomycotina</taxon>
        <taxon>Agaricomycetes</taxon>
        <taxon>Cantharellales</taxon>
        <taxon>Botryobasidiaceae</taxon>
        <taxon>Botryobasidium</taxon>
    </lineage>
</organism>
<dbReference type="EMBL" id="KL198024">
    <property type="protein sequence ID" value="KDQ17220.1"/>
    <property type="molecule type" value="Genomic_DNA"/>
</dbReference>
<protein>
    <recommendedName>
        <fullName evidence="1">G domain-containing protein</fullName>
    </recommendedName>
</protein>
<dbReference type="STRING" id="930990.A0A067MR85"/>
<evidence type="ECO:0000313" key="3">
    <source>
        <dbReference type="Proteomes" id="UP000027195"/>
    </source>
</evidence>
<dbReference type="InterPro" id="IPR006073">
    <property type="entry name" value="GTP-bd"/>
</dbReference>
<feature type="domain" description="G" evidence="1">
    <location>
        <begin position="3"/>
        <end position="129"/>
    </location>
</feature>
<dbReference type="GO" id="GO:0005525">
    <property type="term" value="F:GTP binding"/>
    <property type="evidence" value="ECO:0007669"/>
    <property type="project" value="InterPro"/>
</dbReference>
<dbReference type="InParanoid" id="A0A067MR85"/>
<sequence>RFRVLIIGRANAGKTTILRAVCGVDEEPVVYDEKDQRGLHNIEYSMIFPSNHRFVFHDSRGFESGTTEEVELVRKFIQARADKGKLGQQLHAIWYCFPTDSNRIITAAEQEFFKNIDTGNVPVIAVFTKFDSLDAASCTTLCDQGVPFEAARARAPDHAKELFNRSHLPLIQNQPHPP</sequence>
<dbReference type="HOGENOM" id="CLU_023805_1_1_1"/>
<keyword evidence="3" id="KW-1185">Reference proteome</keyword>
<dbReference type="AlphaFoldDB" id="A0A067MR85"/>
<dbReference type="SUPFAM" id="SSF52540">
    <property type="entry name" value="P-loop containing nucleoside triphosphate hydrolases"/>
    <property type="match status" value="1"/>
</dbReference>